<dbReference type="InterPro" id="IPR012337">
    <property type="entry name" value="RNaseH-like_sf"/>
</dbReference>
<dbReference type="PROSITE" id="PS50994">
    <property type="entry name" value="INTEGRASE"/>
    <property type="match status" value="1"/>
</dbReference>
<gene>
    <name evidence="3" type="ORF">g.43765</name>
</gene>
<evidence type="ECO:0000256" key="1">
    <source>
        <dbReference type="ARBA" id="ARBA00012493"/>
    </source>
</evidence>
<dbReference type="GO" id="GO:0003676">
    <property type="term" value="F:nucleic acid binding"/>
    <property type="evidence" value="ECO:0007669"/>
    <property type="project" value="InterPro"/>
</dbReference>
<evidence type="ECO:0000313" key="3">
    <source>
        <dbReference type="EMBL" id="JAS17419.1"/>
    </source>
</evidence>
<dbReference type="PANTHER" id="PTHR37984:SF15">
    <property type="entry name" value="INTEGRASE CATALYTIC DOMAIN-CONTAINING PROTEIN"/>
    <property type="match status" value="1"/>
</dbReference>
<dbReference type="FunFam" id="3.30.420.10:FF:000032">
    <property type="entry name" value="Retrovirus-related Pol polyprotein from transposon 297-like Protein"/>
    <property type="match status" value="1"/>
</dbReference>
<organism evidence="3">
    <name type="scientific">Clastoptera arizonana</name>
    <name type="common">Arizona spittle bug</name>
    <dbReference type="NCBI Taxonomy" id="38151"/>
    <lineage>
        <taxon>Eukaryota</taxon>
        <taxon>Metazoa</taxon>
        <taxon>Ecdysozoa</taxon>
        <taxon>Arthropoda</taxon>
        <taxon>Hexapoda</taxon>
        <taxon>Insecta</taxon>
        <taxon>Pterygota</taxon>
        <taxon>Neoptera</taxon>
        <taxon>Paraneoptera</taxon>
        <taxon>Hemiptera</taxon>
        <taxon>Auchenorrhyncha</taxon>
        <taxon>Cercopoidea</taxon>
        <taxon>Clastopteridae</taxon>
        <taxon>Clastoptera</taxon>
    </lineage>
</organism>
<dbReference type="EMBL" id="GEDC01019879">
    <property type="protein sequence ID" value="JAS17419.1"/>
    <property type="molecule type" value="Transcribed_RNA"/>
</dbReference>
<dbReference type="Pfam" id="PF17921">
    <property type="entry name" value="Integrase_H2C2"/>
    <property type="match status" value="1"/>
</dbReference>
<dbReference type="Gene3D" id="3.30.420.10">
    <property type="entry name" value="Ribonuclease H-like superfamily/Ribonuclease H"/>
    <property type="match status" value="1"/>
</dbReference>
<dbReference type="Pfam" id="PF00665">
    <property type="entry name" value="rve"/>
    <property type="match status" value="1"/>
</dbReference>
<dbReference type="GO" id="GO:0015074">
    <property type="term" value="P:DNA integration"/>
    <property type="evidence" value="ECO:0007669"/>
    <property type="project" value="InterPro"/>
</dbReference>
<sequence length="308" mass="35278">LLYFIGGGKPRLAIPRSMVQSLIKHHHDTIFSGHQGVDKTVSIIKERYWWSSLCKDVEEYIKQCISCNQRKSGVRSKAPMGESILPTHAFELVSLDIVGPLPMTKNGNKYLLTFIDHLTRYSEAIPIPCQTAEVVAKEFVTKIVTRFRVPRQLPTDQGRNFVSALFKTTCKLLGVTKLQTSPYHPQSNGLLERFHKTLTDIISHYVNEDDKNWDEVVPYALMAYRSAKQTSTGYSPHMLLFGNEMRLPFDDDSAVIIDDDIGENNTFEVEELTKKLTKVREMALENTKLARDKNKKYYDKKSKLIKFT</sequence>
<feature type="non-terminal residue" evidence="3">
    <location>
        <position position="1"/>
    </location>
</feature>
<dbReference type="GO" id="GO:0003964">
    <property type="term" value="F:RNA-directed DNA polymerase activity"/>
    <property type="evidence" value="ECO:0007669"/>
    <property type="project" value="UniProtKB-EC"/>
</dbReference>
<dbReference type="FunFam" id="1.10.340.70:FF:000001">
    <property type="entry name" value="Retrovirus-related Pol polyprotein from transposon gypsy-like Protein"/>
    <property type="match status" value="1"/>
</dbReference>
<name>A0A1B6CV58_9HEMI</name>
<dbReference type="AlphaFoldDB" id="A0A1B6CV58"/>
<dbReference type="Gene3D" id="1.10.340.70">
    <property type="match status" value="1"/>
</dbReference>
<feature type="domain" description="Integrase catalytic" evidence="2">
    <location>
        <begin position="82"/>
        <end position="244"/>
    </location>
</feature>
<accession>A0A1B6CV58</accession>
<protein>
    <recommendedName>
        <fullName evidence="1">RNA-directed DNA polymerase</fullName>
        <ecNumber evidence="1">2.7.7.49</ecNumber>
    </recommendedName>
</protein>
<dbReference type="InterPro" id="IPR050951">
    <property type="entry name" value="Retrovirus_Pol_polyprotein"/>
</dbReference>
<dbReference type="InterPro" id="IPR041588">
    <property type="entry name" value="Integrase_H2C2"/>
</dbReference>
<evidence type="ECO:0000259" key="2">
    <source>
        <dbReference type="PROSITE" id="PS50994"/>
    </source>
</evidence>
<dbReference type="EC" id="2.7.7.49" evidence="1"/>
<dbReference type="SUPFAM" id="SSF53098">
    <property type="entry name" value="Ribonuclease H-like"/>
    <property type="match status" value="1"/>
</dbReference>
<dbReference type="InterPro" id="IPR001584">
    <property type="entry name" value="Integrase_cat-core"/>
</dbReference>
<reference evidence="3" key="1">
    <citation type="submission" date="2015-12" db="EMBL/GenBank/DDBJ databases">
        <title>De novo transcriptome assembly of four potential Pierce s Disease insect vectors from Arizona vineyards.</title>
        <authorList>
            <person name="Tassone E.E."/>
        </authorList>
    </citation>
    <scope>NUCLEOTIDE SEQUENCE</scope>
</reference>
<dbReference type="InterPro" id="IPR036397">
    <property type="entry name" value="RNaseH_sf"/>
</dbReference>
<dbReference type="PANTHER" id="PTHR37984">
    <property type="entry name" value="PROTEIN CBG26694"/>
    <property type="match status" value="1"/>
</dbReference>
<proteinExistence type="predicted"/>